<dbReference type="EMBL" id="CAJJDP010000004">
    <property type="protein sequence ID" value="CAD8134329.1"/>
    <property type="molecule type" value="Genomic_DNA"/>
</dbReference>
<proteinExistence type="predicted"/>
<dbReference type="AlphaFoldDB" id="A0A8S1S5M8"/>
<protein>
    <submittedName>
        <fullName evidence="1">Uncharacterized protein</fullName>
    </submittedName>
</protein>
<comment type="caution">
    <text evidence="1">The sequence shown here is derived from an EMBL/GenBank/DDBJ whole genome shotgun (WGS) entry which is preliminary data.</text>
</comment>
<evidence type="ECO:0000313" key="2">
    <source>
        <dbReference type="Proteomes" id="UP000683925"/>
    </source>
</evidence>
<name>A0A8S1S5M8_PAROT</name>
<keyword evidence="2" id="KW-1185">Reference proteome</keyword>
<evidence type="ECO:0000313" key="1">
    <source>
        <dbReference type="EMBL" id="CAD8134329.1"/>
    </source>
</evidence>
<dbReference type="Proteomes" id="UP000683925">
    <property type="component" value="Unassembled WGS sequence"/>
</dbReference>
<accession>A0A8S1S5M8</accession>
<gene>
    <name evidence="1" type="ORF">POCTA_138.1.T0050376</name>
</gene>
<reference evidence="1" key="1">
    <citation type="submission" date="2021-01" db="EMBL/GenBank/DDBJ databases">
        <authorList>
            <consortium name="Genoscope - CEA"/>
            <person name="William W."/>
        </authorList>
    </citation>
    <scope>NUCLEOTIDE SEQUENCE</scope>
</reference>
<organism evidence="1 2">
    <name type="scientific">Paramecium octaurelia</name>
    <dbReference type="NCBI Taxonomy" id="43137"/>
    <lineage>
        <taxon>Eukaryota</taxon>
        <taxon>Sar</taxon>
        <taxon>Alveolata</taxon>
        <taxon>Ciliophora</taxon>
        <taxon>Intramacronucleata</taxon>
        <taxon>Oligohymenophorea</taxon>
        <taxon>Peniculida</taxon>
        <taxon>Parameciidae</taxon>
        <taxon>Paramecium</taxon>
    </lineage>
</organism>
<sequence>MKIGRAVLFKHIVFVSLGYRKMKLNQKDLNRFG</sequence>